<evidence type="ECO:0000256" key="1">
    <source>
        <dbReference type="SAM" id="MobiDB-lite"/>
    </source>
</evidence>
<dbReference type="PATRIC" id="fig|1107882.3.peg.1648"/>
<gene>
    <name evidence="2" type="ORF">MAXJ12_08449</name>
</gene>
<feature type="region of interest" description="Disordered" evidence="1">
    <location>
        <begin position="1"/>
        <end position="25"/>
    </location>
</feature>
<accession>H0HNG7</accession>
<keyword evidence="3" id="KW-1185">Reference proteome</keyword>
<feature type="compositionally biased region" description="Basic and acidic residues" evidence="1">
    <location>
        <begin position="194"/>
        <end position="209"/>
    </location>
</feature>
<proteinExistence type="predicted"/>
<evidence type="ECO:0000313" key="2">
    <source>
        <dbReference type="EMBL" id="EHK57739.1"/>
    </source>
</evidence>
<reference evidence="2 3" key="1">
    <citation type="journal article" date="2012" name="J. Bacteriol.">
        <title>Draft Genome Sequence of Mesorhizobium alhagi CCNWXJ12-2T, a Novel Salt-Resistant Species Isolated from the Desert of Northwestern China.</title>
        <authorList>
            <person name="Zhou M."/>
            <person name="Chen W."/>
            <person name="Chen H."/>
            <person name="Wei G."/>
        </authorList>
    </citation>
    <scope>NUCLEOTIDE SEQUENCE [LARGE SCALE GENOMIC DNA]</scope>
    <source>
        <strain evidence="2 3">CCNWXJ12-2</strain>
    </source>
</reference>
<feature type="compositionally biased region" description="Acidic residues" evidence="1">
    <location>
        <begin position="231"/>
        <end position="245"/>
    </location>
</feature>
<sequence>MEGFERGQDMRAKMDQRKLAKDNRQALEKIETDAQAAFKSEVDAGNEDGKNYDQFWKKYALPKRKTELLKQGDIAGAKQLEEWGNSDAALQGGRLFSSAMLKAQTGDAGGALADVIKAGQVQGYIEHGYELVGQDELVDEQGNTIGYKLRVRDQDGKELEQDILSGDVPRMISTFANPDAAWQSQVAKRAEAEKRKEGLEDFETKEGIKKKYGSGTDDAKAYNDARKALEENDLDFGDMSAEDQDAAVRERLASAEGYANERGGVSGGGSTGRGKTKTSPAPRKEILVDETTGERLPDPEAAVSPRQTDAAPGLGGGEAPPPAEAAPGLGGAPTPSPKPAPARQETRAAPTRQEIIADAADHMVNGGNAELVGQRLLQAGIPEDQWPPVVRQGMKKSTAIGLGQ</sequence>
<dbReference type="EMBL" id="AHAM01000057">
    <property type="protein sequence ID" value="EHK57739.1"/>
    <property type="molecule type" value="Genomic_DNA"/>
</dbReference>
<feature type="region of interest" description="Disordered" evidence="1">
    <location>
        <begin position="231"/>
        <end position="352"/>
    </location>
</feature>
<evidence type="ECO:0000313" key="3">
    <source>
        <dbReference type="Proteomes" id="UP000003250"/>
    </source>
</evidence>
<organism evidence="2 3">
    <name type="scientific">Mesorhizobium alhagi CCNWXJ12-2</name>
    <dbReference type="NCBI Taxonomy" id="1107882"/>
    <lineage>
        <taxon>Bacteria</taxon>
        <taxon>Pseudomonadati</taxon>
        <taxon>Pseudomonadota</taxon>
        <taxon>Alphaproteobacteria</taxon>
        <taxon>Hyphomicrobiales</taxon>
        <taxon>Phyllobacteriaceae</taxon>
        <taxon>Allomesorhizobium</taxon>
    </lineage>
</organism>
<feature type="region of interest" description="Disordered" evidence="1">
    <location>
        <begin position="194"/>
        <end position="219"/>
    </location>
</feature>
<dbReference type="Proteomes" id="UP000003250">
    <property type="component" value="Unassembled WGS sequence"/>
</dbReference>
<dbReference type="AlphaFoldDB" id="H0HNG7"/>
<name>H0HNG7_9HYPH</name>
<feature type="compositionally biased region" description="Basic and acidic residues" evidence="1">
    <location>
        <begin position="282"/>
        <end position="298"/>
    </location>
</feature>
<protein>
    <submittedName>
        <fullName evidence="2">Uncharacterized protein</fullName>
    </submittedName>
</protein>